<evidence type="ECO:0000313" key="2">
    <source>
        <dbReference type="Proteomes" id="UP000013966"/>
    </source>
</evidence>
<dbReference type="AlphaFoldDB" id="R4WZ09"/>
<dbReference type="Proteomes" id="UP000013966">
    <property type="component" value="Chromosome 3"/>
</dbReference>
<sequence>MPESNAGGYPQDGVPSGDIKDTVPGAWWYHSVTEEIRGAIAKLGGVPDWTKTDQLATAISSSIQSATSRVTSDLAALDGASLIGFMSPHTPRLANPYSTIIANNEANYNADEGIQFGLQCGIVIGQNVLIGNGDLGIEGDTAFATSATFDTLGFEVPSQAIVIGNYIDGRTLDGTLGRGGITFSGGNEGVAQITGNIVRNVAGKMGISALQRSGGFIVVEGNMLDQCDPGALQHQIQASAMWVRVNNNTITRPGATNSHDVVFIYGSNQVALIEGNYSDAVTANCARIAPANASFKLLRVSQNTFLGSGADAIILAPSSACAIQAVDISSNQLLNVNSSGWTDKRAISVRPSSADLAVTIGRLSVRGNSLTYAAPTQYPIGLINMQAGSVSEADIGENSFGVPSMPNGNGSIDLATAVVPYQLFERSNILPGQRSLRGAAPPTLGTWAIGDNMTNIDPSANPVVGWVCTLAGSPGTWKPYGALTS</sequence>
<dbReference type="InterPro" id="IPR011050">
    <property type="entry name" value="Pectin_lyase_fold/virulence"/>
</dbReference>
<protein>
    <recommendedName>
        <fullName evidence="3">Right handed beta helix domain-containing protein</fullName>
    </recommendedName>
</protein>
<dbReference type="STRING" id="758793.BRPE64_CCDS07520"/>
<dbReference type="InterPro" id="IPR012334">
    <property type="entry name" value="Pectin_lyas_fold"/>
</dbReference>
<dbReference type="KEGG" id="buo:BRPE64_CCDS07520"/>
<accession>R4WZ09</accession>
<reference evidence="1 2" key="2">
    <citation type="journal article" date="2018" name="Int. J. Syst. Evol. Microbiol.">
        <title>Burkholderia insecticola sp. nov., a gut symbiotic bacterium of the bean bug Riptortus pedestris.</title>
        <authorList>
            <person name="Takeshita K."/>
            <person name="Tamaki H."/>
            <person name="Ohbayashi T."/>
            <person name="Meng X.-Y."/>
            <person name="Sone T."/>
            <person name="Mitani Y."/>
            <person name="Peeters C."/>
            <person name="Kikuchi Y."/>
            <person name="Vandamme P."/>
        </authorList>
    </citation>
    <scope>NUCLEOTIDE SEQUENCE [LARGE SCALE GENOMIC DNA]</scope>
    <source>
        <strain evidence="1">RPE64</strain>
    </source>
</reference>
<dbReference type="EMBL" id="AP013060">
    <property type="protein sequence ID" value="BAN26835.1"/>
    <property type="molecule type" value="Genomic_DNA"/>
</dbReference>
<gene>
    <name evidence="1" type="ORF">BRPE64_CCDS07520</name>
</gene>
<reference evidence="1 2" key="1">
    <citation type="journal article" date="2013" name="Genome Announc.">
        <title>Complete Genome Sequence of Burkholderia sp. Strain RPE64, Bacterial Symbiont of the Bean Bug Riptortus pedestris.</title>
        <authorList>
            <person name="Shibata T.F."/>
            <person name="Maeda T."/>
            <person name="Nikoh N."/>
            <person name="Yamaguchi K."/>
            <person name="Oshima K."/>
            <person name="Hattori M."/>
            <person name="Nishiyama T."/>
            <person name="Hasebe M."/>
            <person name="Fukatsu T."/>
            <person name="Kikuchi Y."/>
            <person name="Shigenobu S."/>
        </authorList>
    </citation>
    <scope>NUCLEOTIDE SEQUENCE [LARGE SCALE GENOMIC DNA]</scope>
</reference>
<evidence type="ECO:0008006" key="3">
    <source>
        <dbReference type="Google" id="ProtNLM"/>
    </source>
</evidence>
<dbReference type="HOGENOM" id="CLU_562222_0_0_4"/>
<proteinExistence type="predicted"/>
<evidence type="ECO:0000313" key="1">
    <source>
        <dbReference type="EMBL" id="BAN26835.1"/>
    </source>
</evidence>
<dbReference type="Gene3D" id="2.160.20.10">
    <property type="entry name" value="Single-stranded right-handed beta-helix, Pectin lyase-like"/>
    <property type="match status" value="1"/>
</dbReference>
<dbReference type="SUPFAM" id="SSF51126">
    <property type="entry name" value="Pectin lyase-like"/>
    <property type="match status" value="1"/>
</dbReference>
<dbReference type="PATRIC" id="fig|758793.3.peg.5060"/>
<name>R4WZ09_9BURK</name>
<organism evidence="1 2">
    <name type="scientific">Caballeronia insecticola</name>
    <dbReference type="NCBI Taxonomy" id="758793"/>
    <lineage>
        <taxon>Bacteria</taxon>
        <taxon>Pseudomonadati</taxon>
        <taxon>Pseudomonadota</taxon>
        <taxon>Betaproteobacteria</taxon>
        <taxon>Burkholderiales</taxon>
        <taxon>Burkholderiaceae</taxon>
        <taxon>Caballeronia</taxon>
    </lineage>
</organism>
<keyword evidence="2" id="KW-1185">Reference proteome</keyword>